<dbReference type="GO" id="GO:0016747">
    <property type="term" value="F:acyltransferase activity, transferring groups other than amino-acyl groups"/>
    <property type="evidence" value="ECO:0007669"/>
    <property type="project" value="InterPro"/>
</dbReference>
<dbReference type="EMBL" id="QKUF01000001">
    <property type="protein sequence ID" value="PZW36302.1"/>
    <property type="molecule type" value="Genomic_DNA"/>
</dbReference>
<sequence length="452" mass="50953">MTLSSPSKSSYEFGNGLVLRWSTAADAPRIANLVGKAFREKETDPLHQGLYDTVIRLMSGSHPAMGPNDYALVEDTSKEGKPVVACSCYLKETWSYDGIKIPVGRPEIVASDPEYRNQGLVRRVFELLHERSAANQDLLQAITGIPNFYRQFGYEYALDLGGKCLVSAHAVPELKEGESEPYSLREATEDDLPLIESCYSRRKPQSLVWCEVPAAFWRYHINAEKEQSGRRGYFRIRIIADAAGKGQGFLMVPGNRWGSELPVLLLDVQPGVPLSVLMPSLLRALKTWGEQLPSGIRQHPLKEITFHLGGQHPVYDALGKDLISKQEQPYAWYIRVPDLPAFLKKITPVLEQRLIGTAMENYSGELKLNFYRGCIRLVFKEGHLANIEKFRLKPFENETDGAFPYGAFLKLLFGYRGLDELRRMFPDVLANSKGEALLKILFPTRYSFPFGS</sequence>
<dbReference type="PROSITE" id="PS51186">
    <property type="entry name" value="GNAT"/>
    <property type="match status" value="1"/>
</dbReference>
<dbReference type="Pfam" id="PF13527">
    <property type="entry name" value="Acetyltransf_9"/>
    <property type="match status" value="1"/>
</dbReference>
<dbReference type="AlphaFoldDB" id="A0A326UCF7"/>
<accession>A0A326UCF7</accession>
<organism evidence="2 3">
    <name type="scientific">Thermosporothrix hazakensis</name>
    <dbReference type="NCBI Taxonomy" id="644383"/>
    <lineage>
        <taxon>Bacteria</taxon>
        <taxon>Bacillati</taxon>
        <taxon>Chloroflexota</taxon>
        <taxon>Ktedonobacteria</taxon>
        <taxon>Ktedonobacterales</taxon>
        <taxon>Thermosporotrichaceae</taxon>
        <taxon>Thermosporothrix</taxon>
    </lineage>
</organism>
<gene>
    <name evidence="2" type="ORF">EI42_00476</name>
</gene>
<feature type="domain" description="N-acetyltransferase" evidence="1">
    <location>
        <begin position="17"/>
        <end position="178"/>
    </location>
</feature>
<dbReference type="Proteomes" id="UP000248806">
    <property type="component" value="Unassembled WGS sequence"/>
</dbReference>
<evidence type="ECO:0000313" key="3">
    <source>
        <dbReference type="Proteomes" id="UP000248806"/>
    </source>
</evidence>
<protein>
    <submittedName>
        <fullName evidence="2">Acetyltransferase (GNAT) family protein</fullName>
    </submittedName>
</protein>
<dbReference type="SUPFAM" id="SSF55729">
    <property type="entry name" value="Acyl-CoA N-acyltransferases (Nat)"/>
    <property type="match status" value="1"/>
</dbReference>
<evidence type="ECO:0000313" key="2">
    <source>
        <dbReference type="EMBL" id="PZW36302.1"/>
    </source>
</evidence>
<comment type="caution">
    <text evidence="2">The sequence shown here is derived from an EMBL/GenBank/DDBJ whole genome shotgun (WGS) entry which is preliminary data.</text>
</comment>
<evidence type="ECO:0000259" key="1">
    <source>
        <dbReference type="PROSITE" id="PS51186"/>
    </source>
</evidence>
<proteinExistence type="predicted"/>
<dbReference type="InterPro" id="IPR016181">
    <property type="entry name" value="Acyl_CoA_acyltransferase"/>
</dbReference>
<keyword evidence="2" id="KW-0808">Transferase</keyword>
<dbReference type="RefSeq" id="WP_170142295.1">
    <property type="nucleotide sequence ID" value="NZ_BIFX01000001.1"/>
</dbReference>
<dbReference type="InterPro" id="IPR000182">
    <property type="entry name" value="GNAT_dom"/>
</dbReference>
<name>A0A326UCF7_THEHA</name>
<reference evidence="2 3" key="1">
    <citation type="submission" date="2018-06" db="EMBL/GenBank/DDBJ databases">
        <title>Genomic Encyclopedia of Archaeal and Bacterial Type Strains, Phase II (KMG-II): from individual species to whole genera.</title>
        <authorList>
            <person name="Goeker M."/>
        </authorList>
    </citation>
    <scope>NUCLEOTIDE SEQUENCE [LARGE SCALE GENOMIC DNA]</scope>
    <source>
        <strain evidence="2 3">ATCC BAA-1881</strain>
    </source>
</reference>
<dbReference type="Gene3D" id="3.40.630.30">
    <property type="match status" value="1"/>
</dbReference>
<keyword evidence="3" id="KW-1185">Reference proteome</keyword>